<sequence length="1049" mass="117020">MTLIVVSLFLPYTINFNLDEGQRPKVDVTTEPVAPSRPPISRSNSDLKTLPTVPKSGGVSALTLALERFPQEKPSQQNSGGSSLTSSVTQTPNPALPSMFHKAEPTGPAPAIVHPDEFFKPSPHAQASAIVQPPSAVAGALQVSSAGSPQQAGFLENELALQKMKHPTVPPSASEPSSVSSANSNPAEYPTLRPPRPQYNQPQSRASSPPPRVVDKRRPVSGQTAMRFIDRFGQQKPSDSFQSAKDWTVEKSHKGNGGLRNAVNRYCASTNHKKLWVGTLGMPSDELGDVSKVEIERKLTREYDSVPVFAPDNTFEAHYTHYCKGILWPTLHYQTPDSDKSKAYHDHSWEHYKALNQMVADKVIEVYKRGDVIWIHDYHLLLVPEMVRQQLPNARIGMFLHVTFPSSEVFRCLAARNELLTGMLGATCIGFQTAEYGRHFLQTCNRLLVVDASVDGVENNDGRFTAVVACPIGIDPPSLQKHFMDPEVDKWRRLIRARWPGKRLLVSRDKLDSLRGIKQKLLAYEHFLINNREFCDNVVLVQVCLSGNESDSLEGELVHIMDRINALTDDLSNQQVIFLHQDIEFEQYLAMLAEAEAYVALSLREGMNLTCHEFILCSKDNSGQLILSEFTGSASVLDNDDVLVVNPWNMRQVSDAYKTALTMDRGTREKHRGRLVEFVEGHTCLQWATTFLQHLEDAWVEHQKSKRLLPRLNIAYAKERYDIVAKQPGKYRLFLLNLEGRDFSSPHTSKPALSSSAAVYSSTHNRIPILTELVSDPYNVVYIISSDARHDIERLFRNVPNLGIIAENGGYLRPYRSDQWIRMCDEEDVHNWKDSVLEVLESIKERCPGSSIKSDETTITFQFTPQYSAEQEQDFSFDFAGECVSHINDAFSTQNITARFNDDRILVENQQLSRLAAVKRAVAIFEKTCKIGGDIESKGINSGHLTVAPSSPTLTRTRSYTISAPGPSYDATISYVFVAGNDQSDYPVIEWANSLGDVETVLTVGLHSEHSPAAVSVEGLNGLTLALRELAVGDRSDIKGDRDTRERTP</sequence>
<dbReference type="EMBL" id="KZ858955">
    <property type="protein sequence ID" value="RDW28142.1"/>
    <property type="molecule type" value="Genomic_DNA"/>
</dbReference>
<dbReference type="GO" id="GO:0003825">
    <property type="term" value="F:alpha,alpha-trehalose-phosphate synthase (UDP-forming) activity"/>
    <property type="evidence" value="ECO:0007669"/>
    <property type="project" value="TreeGrafter"/>
</dbReference>
<dbReference type="InterPro" id="IPR001830">
    <property type="entry name" value="Glyco_trans_20"/>
</dbReference>
<organism evidence="4 6">
    <name type="scientific">Yarrowia lipolytica</name>
    <name type="common">Candida lipolytica</name>
    <dbReference type="NCBI Taxonomy" id="4952"/>
    <lineage>
        <taxon>Eukaryota</taxon>
        <taxon>Fungi</taxon>
        <taxon>Dikarya</taxon>
        <taxon>Ascomycota</taxon>
        <taxon>Saccharomycotina</taxon>
        <taxon>Dipodascomycetes</taxon>
        <taxon>Dipodascales</taxon>
        <taxon>Dipodascales incertae sedis</taxon>
        <taxon>Yarrowia</taxon>
    </lineage>
</organism>
<dbReference type="KEGG" id="yli:2911910"/>
<dbReference type="Pfam" id="PF00982">
    <property type="entry name" value="Glyco_transf_20"/>
    <property type="match status" value="1"/>
</dbReference>
<evidence type="ECO:0000313" key="5">
    <source>
        <dbReference type="EMBL" id="RDW28142.1"/>
    </source>
</evidence>
<dbReference type="GeneID" id="2911910"/>
<dbReference type="FunFam" id="3.40.50.2000:FF:000099">
    <property type="entry name" value="Alpha,alpha-trehalose phosphate synthase subunit, putative"/>
    <property type="match status" value="1"/>
</dbReference>
<evidence type="ECO:0000256" key="2">
    <source>
        <dbReference type="SAM" id="MobiDB-lite"/>
    </source>
</evidence>
<dbReference type="PANTHER" id="PTHR10788">
    <property type="entry name" value="TREHALOSE-6-PHOSPHATE SYNTHASE"/>
    <property type="match status" value="1"/>
</dbReference>
<evidence type="ECO:0000313" key="7">
    <source>
        <dbReference type="Proteomes" id="UP000256601"/>
    </source>
</evidence>
<dbReference type="GO" id="GO:0005992">
    <property type="term" value="P:trehalose biosynthetic process"/>
    <property type="evidence" value="ECO:0007669"/>
    <property type="project" value="InterPro"/>
</dbReference>
<dbReference type="Pfam" id="PF02358">
    <property type="entry name" value="Trehalose_PPase"/>
    <property type="match status" value="1"/>
</dbReference>
<dbReference type="GO" id="GO:0005946">
    <property type="term" value="C:alpha,alpha-trehalose-phosphate synthase complex (UDP-forming)"/>
    <property type="evidence" value="ECO:0007669"/>
    <property type="project" value="TreeGrafter"/>
</dbReference>
<feature type="chain" id="PRO_5036306643" evidence="3">
    <location>
        <begin position="16"/>
        <end position="1049"/>
    </location>
</feature>
<keyword evidence="5" id="KW-0808">Transferase</keyword>
<evidence type="ECO:0000313" key="4">
    <source>
        <dbReference type="EMBL" id="AOW06212.1"/>
    </source>
</evidence>
<dbReference type="InterPro" id="IPR036412">
    <property type="entry name" value="HAD-like_sf"/>
</dbReference>
<dbReference type="Proteomes" id="UP000182444">
    <property type="component" value="Chromosome 1E"/>
</dbReference>
<feature type="compositionally biased region" description="Polar residues" evidence="2">
    <location>
        <begin position="73"/>
        <end position="93"/>
    </location>
</feature>
<feature type="signal peptide" evidence="3">
    <location>
        <begin position="1"/>
        <end position="15"/>
    </location>
</feature>
<keyword evidence="3" id="KW-0732">Signal</keyword>
<dbReference type="GO" id="GO:0005829">
    <property type="term" value="C:cytosol"/>
    <property type="evidence" value="ECO:0007669"/>
    <property type="project" value="TreeGrafter"/>
</dbReference>
<reference evidence="4 6" key="1">
    <citation type="journal article" date="2016" name="PLoS ONE">
        <title>Sequence Assembly of Yarrowia lipolytica Strain W29/CLIB89 Shows Transposable Element Diversity.</title>
        <authorList>
            <person name="Magnan C."/>
            <person name="Yu J."/>
            <person name="Chang I."/>
            <person name="Jahn E."/>
            <person name="Kanomata Y."/>
            <person name="Wu J."/>
            <person name="Zeller M."/>
            <person name="Oakes M."/>
            <person name="Baldi P."/>
            <person name="Sandmeyer S."/>
        </authorList>
    </citation>
    <scope>NUCLEOTIDE SEQUENCE [LARGE SCALE GENOMIC DNA]</scope>
    <source>
        <strain evidence="4">CLIB89</strain>
        <strain evidence="6">CLIB89(W29)</strain>
    </source>
</reference>
<proteinExistence type="predicted"/>
<dbReference type="AlphaFoldDB" id="A0A1D8NKQ2"/>
<dbReference type="OMA" id="SHDFIHC"/>
<dbReference type="PANTHER" id="PTHR10788:SF15">
    <property type="entry name" value="TREHALOSE SYNTHASE COMPLEX REGULATORY SUBUNIT TPS3-RELATED"/>
    <property type="match status" value="1"/>
</dbReference>
<accession>A0A1D8NKQ2</accession>
<dbReference type="RefSeq" id="XP_504619.1">
    <property type="nucleotide sequence ID" value="XM_504619.1"/>
</dbReference>
<feature type="region of interest" description="Disordered" evidence="2">
    <location>
        <begin position="164"/>
        <end position="221"/>
    </location>
</feature>
<feature type="compositionally biased region" description="Low complexity" evidence="2">
    <location>
        <begin position="171"/>
        <end position="188"/>
    </location>
</feature>
<dbReference type="GO" id="GO:0004805">
    <property type="term" value="F:trehalose-phosphatase activity"/>
    <property type="evidence" value="ECO:0007669"/>
    <property type="project" value="TreeGrafter"/>
</dbReference>
<name>A0A1D8NKQ2_YARLL</name>
<dbReference type="SUPFAM" id="SSF56784">
    <property type="entry name" value="HAD-like"/>
    <property type="match status" value="1"/>
</dbReference>
<keyword evidence="1" id="KW-0597">Phosphoprotein</keyword>
<protein>
    <submittedName>
        <fullName evidence="5">Glycosyltransferase family 20-domain-containing protein</fullName>
    </submittedName>
</protein>
<gene>
    <name evidence="5" type="ORF">B0I71DRAFT_157086</name>
    <name evidence="4" type="ORF">YALI1_E36568g</name>
</gene>
<dbReference type="OrthoDB" id="755951at2759"/>
<dbReference type="InterPro" id="IPR003337">
    <property type="entry name" value="Trehalose_PPase"/>
</dbReference>
<dbReference type="VEuPathDB" id="FungiDB:YALI0_E31086g"/>
<dbReference type="VEuPathDB" id="FungiDB:YALI1_E36568g"/>
<evidence type="ECO:0000256" key="3">
    <source>
        <dbReference type="SAM" id="SignalP"/>
    </source>
</evidence>
<feature type="region of interest" description="Disordered" evidence="2">
    <location>
        <begin position="71"/>
        <end position="127"/>
    </location>
</feature>
<reference evidence="5 7" key="2">
    <citation type="submission" date="2018-07" db="EMBL/GenBank/DDBJ databases">
        <title>Draft Genome Assemblies for Five Robust Yarrowia lipolytica Strains Exhibiting High Lipid Production and Pentose Sugar Utilization and Sugar Alcohol Secretion from Undetoxified Lignocellulosic Biomass Hydrolysates.</title>
        <authorList>
            <consortium name="DOE Joint Genome Institute"/>
            <person name="Walker C."/>
            <person name="Ryu S."/>
            <person name="Na H."/>
            <person name="Zane M."/>
            <person name="LaButti K."/>
            <person name="Lipzen A."/>
            <person name="Haridas S."/>
            <person name="Barry K."/>
            <person name="Grigoriev I.V."/>
            <person name="Quarterman J."/>
            <person name="Slininger P."/>
            <person name="Dien B."/>
            <person name="Trinh C.T."/>
        </authorList>
    </citation>
    <scope>NUCLEOTIDE SEQUENCE [LARGE SCALE GENOMIC DNA]</scope>
    <source>
        <strain evidence="5 7">YB392</strain>
    </source>
</reference>
<dbReference type="SUPFAM" id="SSF53756">
    <property type="entry name" value="UDP-Glycosyltransferase/glycogen phosphorylase"/>
    <property type="match status" value="1"/>
</dbReference>
<feature type="region of interest" description="Disordered" evidence="2">
    <location>
        <begin position="28"/>
        <end position="54"/>
    </location>
</feature>
<evidence type="ECO:0000313" key="6">
    <source>
        <dbReference type="Proteomes" id="UP000182444"/>
    </source>
</evidence>
<dbReference type="Proteomes" id="UP000256601">
    <property type="component" value="Unassembled WGS sequence"/>
</dbReference>
<dbReference type="CDD" id="cd03788">
    <property type="entry name" value="GT20_TPS"/>
    <property type="match status" value="1"/>
</dbReference>
<dbReference type="Gene3D" id="3.40.50.2000">
    <property type="entry name" value="Glycogen Phosphorylase B"/>
    <property type="match status" value="2"/>
</dbReference>
<dbReference type="eggNOG" id="KOG1050">
    <property type="taxonomic scope" value="Eukaryota"/>
</dbReference>
<dbReference type="EMBL" id="CP017557">
    <property type="protein sequence ID" value="AOW06212.1"/>
    <property type="molecule type" value="Genomic_DNA"/>
</dbReference>
<evidence type="ECO:0000256" key="1">
    <source>
        <dbReference type="ARBA" id="ARBA00022553"/>
    </source>
</evidence>